<feature type="region of interest" description="Disordered" evidence="1">
    <location>
        <begin position="63"/>
        <end position="88"/>
    </location>
</feature>
<dbReference type="GeneID" id="108842100"/>
<protein>
    <submittedName>
        <fullName evidence="3">Uncharacterized protein LOC108842100 isoform X2</fullName>
    </submittedName>
</protein>
<evidence type="ECO:0000256" key="1">
    <source>
        <dbReference type="SAM" id="MobiDB-lite"/>
    </source>
</evidence>
<dbReference type="Proteomes" id="UP000504610">
    <property type="component" value="Chromosome 2"/>
</dbReference>
<gene>
    <name evidence="3" type="primary">LOC108842100</name>
</gene>
<organism evidence="2 3">
    <name type="scientific">Raphanus sativus</name>
    <name type="common">Radish</name>
    <name type="synonym">Raphanus raphanistrum var. sativus</name>
    <dbReference type="NCBI Taxonomy" id="3726"/>
    <lineage>
        <taxon>Eukaryota</taxon>
        <taxon>Viridiplantae</taxon>
        <taxon>Streptophyta</taxon>
        <taxon>Embryophyta</taxon>
        <taxon>Tracheophyta</taxon>
        <taxon>Spermatophyta</taxon>
        <taxon>Magnoliopsida</taxon>
        <taxon>eudicotyledons</taxon>
        <taxon>Gunneridae</taxon>
        <taxon>Pentapetalae</taxon>
        <taxon>rosids</taxon>
        <taxon>malvids</taxon>
        <taxon>Brassicales</taxon>
        <taxon>Brassicaceae</taxon>
        <taxon>Brassiceae</taxon>
        <taxon>Raphanus</taxon>
    </lineage>
</organism>
<evidence type="ECO:0000313" key="3">
    <source>
        <dbReference type="RefSeq" id="XP_056859113.1"/>
    </source>
</evidence>
<sequence>MTLQLVLRLFHACERLYRIEIVISNLSLYFCFVRFGVSDGEGAVVDGGGALLDGDRALLEGDDGDRALHGGSPRSKGCVDPRYKRKDPQSRGAMSELYRVLAMLISLRVNMVYLGLKKLKIVHRKSLSLGLK</sequence>
<evidence type="ECO:0000313" key="2">
    <source>
        <dbReference type="Proteomes" id="UP000504610"/>
    </source>
</evidence>
<dbReference type="AlphaFoldDB" id="A0A9W3D6S7"/>
<reference evidence="3" key="2">
    <citation type="submission" date="2025-08" db="UniProtKB">
        <authorList>
            <consortium name="RefSeq"/>
        </authorList>
    </citation>
    <scope>IDENTIFICATION</scope>
    <source>
        <tissue evidence="3">Leaf</tissue>
    </source>
</reference>
<dbReference type="RefSeq" id="XP_056859113.1">
    <property type="nucleotide sequence ID" value="XM_057003133.1"/>
</dbReference>
<feature type="compositionally biased region" description="Basic and acidic residues" evidence="1">
    <location>
        <begin position="77"/>
        <end position="88"/>
    </location>
</feature>
<name>A0A9W3D6S7_RAPSA</name>
<accession>A0A9W3D6S7</accession>
<proteinExistence type="predicted"/>
<reference evidence="2" key="1">
    <citation type="journal article" date="2019" name="Database">
        <title>The radish genome database (RadishGD): an integrated information resource for radish genomics.</title>
        <authorList>
            <person name="Yu H.J."/>
            <person name="Baek S."/>
            <person name="Lee Y.J."/>
            <person name="Cho A."/>
            <person name="Mun J.H."/>
        </authorList>
    </citation>
    <scope>NUCLEOTIDE SEQUENCE [LARGE SCALE GENOMIC DNA]</scope>
    <source>
        <strain evidence="2">cv. WK10039</strain>
    </source>
</reference>
<keyword evidence="2" id="KW-1185">Reference proteome</keyword>